<accession>A0ABV7IQD5</accession>
<name>A0ABV7IQD5_9SPHN</name>
<dbReference type="Proteomes" id="UP001595604">
    <property type="component" value="Unassembled WGS sequence"/>
</dbReference>
<proteinExistence type="predicted"/>
<evidence type="ECO:0000313" key="3">
    <source>
        <dbReference type="Proteomes" id="UP001595604"/>
    </source>
</evidence>
<reference evidence="3" key="1">
    <citation type="journal article" date="2019" name="Int. J. Syst. Evol. Microbiol.">
        <title>The Global Catalogue of Microorganisms (GCM) 10K type strain sequencing project: providing services to taxonomists for standard genome sequencing and annotation.</title>
        <authorList>
            <consortium name="The Broad Institute Genomics Platform"/>
            <consortium name="The Broad Institute Genome Sequencing Center for Infectious Disease"/>
            <person name="Wu L."/>
            <person name="Ma J."/>
        </authorList>
    </citation>
    <scope>NUCLEOTIDE SEQUENCE [LARGE SCALE GENOMIC DNA]</scope>
    <source>
        <strain evidence="3">KCTC 42984</strain>
    </source>
</reference>
<evidence type="ECO:0000256" key="1">
    <source>
        <dbReference type="SAM" id="MobiDB-lite"/>
    </source>
</evidence>
<feature type="region of interest" description="Disordered" evidence="1">
    <location>
        <begin position="52"/>
        <end position="71"/>
    </location>
</feature>
<dbReference type="RefSeq" id="WP_379509186.1">
    <property type="nucleotide sequence ID" value="NZ_JBHRTQ010000007.1"/>
</dbReference>
<organism evidence="2 3">
    <name type="scientific">Novosphingobium bradum</name>
    <dbReference type="NCBI Taxonomy" id="1737444"/>
    <lineage>
        <taxon>Bacteria</taxon>
        <taxon>Pseudomonadati</taxon>
        <taxon>Pseudomonadota</taxon>
        <taxon>Alphaproteobacteria</taxon>
        <taxon>Sphingomonadales</taxon>
        <taxon>Sphingomonadaceae</taxon>
        <taxon>Novosphingobium</taxon>
    </lineage>
</organism>
<gene>
    <name evidence="2" type="ORF">ACFOD9_06005</name>
</gene>
<protein>
    <submittedName>
        <fullName evidence="2">Uncharacterized protein</fullName>
    </submittedName>
</protein>
<comment type="caution">
    <text evidence="2">The sequence shown here is derived from an EMBL/GenBank/DDBJ whole genome shotgun (WGS) entry which is preliminary data.</text>
</comment>
<dbReference type="EMBL" id="JBHRTQ010000007">
    <property type="protein sequence ID" value="MFC3173800.1"/>
    <property type="molecule type" value="Genomic_DNA"/>
</dbReference>
<sequence>MAHGRARGQPLLVLAVLLSGWIGARALAWNLLPDAPEYAVVAAVPDAAPAQPAHLAEPAPHKQAHGANPVAQAPAAPALLPPAWQRDATPLAPVATPVPAVRPLPEPVPLAPETLASGTLAGPVAPASAATRRMMAAGGHQMLWLAAAAMLPMPADLAAPTVRRPGPRGAGLPRWSADGWVFLRRGGGDPITFPRLSGGGNYGSSQMGAVLRYRIAPDSPHRPALYLRGAGALNGTREQEVALGASARLMPRLPVAAMAELRATRDGQGLSARPAVALVSELAPQTLPLGFTGEAYVQAGWVGGRAATAYVDGLVRAERGVMTGHGLDLRAGAGAWGAKQRGAARLDVGPVASVRVSLGDTTSARLEADWRFRIAGRAHPGSGPALTLSAGF</sequence>
<evidence type="ECO:0000313" key="2">
    <source>
        <dbReference type="EMBL" id="MFC3173800.1"/>
    </source>
</evidence>
<keyword evidence="3" id="KW-1185">Reference proteome</keyword>